<organism evidence="2">
    <name type="scientific">Deinococcus sonorensis KR-87</name>
    <dbReference type="NCBI Taxonomy" id="694439"/>
    <lineage>
        <taxon>Bacteria</taxon>
        <taxon>Thermotogati</taxon>
        <taxon>Deinococcota</taxon>
        <taxon>Deinococci</taxon>
        <taxon>Deinococcales</taxon>
        <taxon>Deinococcaceae</taxon>
        <taxon>Deinococcus</taxon>
    </lineage>
</organism>
<proteinExistence type="predicted"/>
<dbReference type="SUPFAM" id="SSF52540">
    <property type="entry name" value="P-loop containing nucleoside triphosphate hydrolases"/>
    <property type="match status" value="1"/>
</dbReference>
<accession>A0AAU7U5K1</accession>
<evidence type="ECO:0000313" key="2">
    <source>
        <dbReference type="EMBL" id="XBV83744.1"/>
    </source>
</evidence>
<geneLocation type="plasmid" evidence="2">
    <name>pDson01</name>
</geneLocation>
<dbReference type="InterPro" id="IPR027417">
    <property type="entry name" value="P-loop_NTPase"/>
</dbReference>
<name>A0AAU7U5K1_9DEIO</name>
<gene>
    <name evidence="2" type="ORF">ABOD76_01445</name>
</gene>
<dbReference type="RefSeq" id="WP_350241458.1">
    <property type="nucleotide sequence ID" value="NZ_CP158297.1"/>
</dbReference>
<sequence length="1056" mass="113978">MSGTGELSTVQRVLTRLRAVQLRRHGAALAIWGEAGIGKSHAAAAVMRLSGLRSHSFPARTPLTDVALQLPRPKRLGLWAQAQLNLLQRGETPGQDRLRELLGALLSGLAPVVILLEDLHELGPEHSAHVVALARAVTGLRGVAVLATSRHAPPAPFEPYRVAPLEDAPFGVLLESELHGPLPLEASRWLIRRAHGNPLFGLESLRYLARQGHLWNDGQQWRWRPPPEGWLPVTIETLVERLLQEAAPTPLTRSALEALELLPDGPALSQWADVAGRTVTELQAACAPLVEQGVLTPVESQRVTFSHPLYREVTRRTTPGPVRQQLARRAVQGLRATDLLAAAALAPAAGLDADVTLELLTSAAAHAQATGLRGQAGRLLALASDAATGTRQAGLALEAARALLRVDLPEAERLAVRASRDSAHEAEARWVRAEVLATQGRLSEAEALVAAELPAPPDGTGPAPQSLAARQLVLSMLARNIPRVLQLWRSHPELQDSRDVAVLLAGVRAMVNTRALTDARTLLDRLAARTDLGEVDRLTVETQEATLLLQAGELAEAAQRLDHLAPRLLAAGEGRAAAMVRHNQGVALERLSRYQDAVTQELEAARLYAEAGDPRGYAAVRTAAAWNLWHFGRYAEAETLFLEAREVLLSSGHSIMLVECEGMLSLLYLDWSPPLGMELAQRYATSALRTARDIGDLHGAAACLYDLAMVRLRQSRWDDALALTAELQAMCDEHGFQGLVVDAMYGRALALEGLGRAPEALALLRQALQDNSGGSALFTRKIELEVARLSGDVDLARSLLRWFNDRQLHNEVRLLRQAFPDLGCPELGTPVTVERAGPEPVLDVLGAMRVRHGAQVQPVRGGRRRDLLALLLSARLSGRLQVSRLDLLDLLYPGQPDGPAGSSLRDLVHQLRQVCGPGAILTTPDGYALGSIGSDAETFLATGDVRLWRGPAWLGVGLTDPLDASRDALTAALRTRVEALLDLAPGEAERLGRLLVDADPYDLTSLRLLLTALRAGGRHATLNRTYGRARAQLREVGVDLPEAWAPFLSGSVDVFG</sequence>
<dbReference type="Gene3D" id="1.10.10.10">
    <property type="entry name" value="Winged helix-like DNA-binding domain superfamily/Winged helix DNA-binding domain"/>
    <property type="match status" value="1"/>
</dbReference>
<evidence type="ECO:0000259" key="1">
    <source>
        <dbReference type="SMART" id="SM00382"/>
    </source>
</evidence>
<dbReference type="Gene3D" id="1.25.40.10">
    <property type="entry name" value="Tetratricopeptide repeat domain"/>
    <property type="match status" value="1"/>
</dbReference>
<feature type="domain" description="AAA+ ATPase" evidence="1">
    <location>
        <begin position="25"/>
        <end position="184"/>
    </location>
</feature>
<dbReference type="InterPro" id="IPR011990">
    <property type="entry name" value="TPR-like_helical_dom_sf"/>
</dbReference>
<dbReference type="InterPro" id="IPR036388">
    <property type="entry name" value="WH-like_DNA-bd_sf"/>
</dbReference>
<dbReference type="InterPro" id="IPR003593">
    <property type="entry name" value="AAA+_ATPase"/>
</dbReference>
<dbReference type="EMBL" id="CP158297">
    <property type="protein sequence ID" value="XBV83744.1"/>
    <property type="molecule type" value="Genomic_DNA"/>
</dbReference>
<dbReference type="SMART" id="SM00382">
    <property type="entry name" value="AAA"/>
    <property type="match status" value="1"/>
</dbReference>
<protein>
    <recommendedName>
        <fullName evidence="1">AAA+ ATPase domain-containing protein</fullName>
    </recommendedName>
</protein>
<dbReference type="KEGG" id="dsc:ABOD76_01445"/>
<reference evidence="2" key="1">
    <citation type="submission" date="2024-06" db="EMBL/GenBank/DDBJ databases">
        <title>Draft Genome Sequence of Deinococcus sonorensis Type Strain KR-87, a Biofilm Producing Representative of the Genus Deinococcus.</title>
        <authorList>
            <person name="Boren L.S."/>
            <person name="Grosso R.A."/>
            <person name="Hugenberg-Cox A.N."/>
            <person name="Hill J.T.E."/>
            <person name="Albert C.M."/>
            <person name="Tuohy J.M."/>
        </authorList>
    </citation>
    <scope>NUCLEOTIDE SEQUENCE</scope>
    <source>
        <strain evidence="2">KR-87</strain>
        <plasmid evidence="2">pDson01</plasmid>
    </source>
</reference>
<dbReference type="SUPFAM" id="SSF48452">
    <property type="entry name" value="TPR-like"/>
    <property type="match status" value="2"/>
</dbReference>
<dbReference type="AlphaFoldDB" id="A0AAU7U5K1"/>
<dbReference type="Gene3D" id="3.40.50.300">
    <property type="entry name" value="P-loop containing nucleotide triphosphate hydrolases"/>
    <property type="match status" value="1"/>
</dbReference>
<keyword evidence="2" id="KW-0614">Plasmid</keyword>